<dbReference type="RefSeq" id="WP_015989371.1">
    <property type="nucleotide sequence ID" value="NZ_CP032342.1"/>
</dbReference>
<dbReference type="Proteomes" id="UP000298774">
    <property type="component" value="Plasmid p3"/>
</dbReference>
<accession>A0A4D8QUF2</accession>
<dbReference type="EMBL" id="CP032342">
    <property type="protein sequence ID" value="QCO12814.1"/>
    <property type="molecule type" value="Genomic_DNA"/>
</dbReference>
<dbReference type="GeneID" id="56447832"/>
<dbReference type="EMBL" id="JAWXYC010000001">
    <property type="protein sequence ID" value="MDX5949768.1"/>
    <property type="molecule type" value="Genomic_DNA"/>
</dbReference>
<evidence type="ECO:0000313" key="1">
    <source>
        <dbReference type="EMBL" id="MDX5949768.1"/>
    </source>
</evidence>
<reference evidence="1 4" key="2">
    <citation type="submission" date="2023-11" db="EMBL/GenBank/DDBJ databases">
        <title>MicrobeMod: A computational toolkit for identifying prokaryotic methylation and restriction-modification with nanopore sequencing.</title>
        <authorList>
            <person name="Crits-Christoph A."/>
            <person name="Kang S.C."/>
            <person name="Lee H."/>
            <person name="Ostrov N."/>
        </authorList>
    </citation>
    <scope>NUCLEOTIDE SEQUENCE [LARGE SCALE GENOMIC DNA]</scope>
    <source>
        <strain evidence="1 4">ATCC 29145</strain>
    </source>
</reference>
<reference evidence="2 3" key="1">
    <citation type="submission" date="2018-09" db="EMBL/GenBank/DDBJ databases">
        <title>Whole genome based analysis of evolution and adaptive divergence in Indian and Brazilian strains of Azospirillum brasilense.</title>
        <authorList>
            <person name="Singh C."/>
            <person name="Tripathi A.K."/>
        </authorList>
    </citation>
    <scope>NUCLEOTIDE SEQUENCE [LARGE SCALE GENOMIC DNA]</scope>
    <source>
        <strain evidence="2 3">MTCC4038</strain>
        <plasmid evidence="2 3">p3</plasmid>
    </source>
</reference>
<evidence type="ECO:0000313" key="2">
    <source>
        <dbReference type="EMBL" id="QCO12814.1"/>
    </source>
</evidence>
<sequence length="139" mass="15006">MTTDSALERIANWLETSGGKLSRTQVQKMIEFARAEAAEPTHGELTKAAEHVLELGEALFDGELTGAGRQAIDDLRAALHSRKRSGEADGEWIYIVEVWRHPPGKRDGAEPFPVATGHTPQAALDRALAYGQAIGMTSA</sequence>
<name>A0A4D8QUF2_AZOBR</name>
<proteinExistence type="predicted"/>
<gene>
    <name evidence="2" type="ORF">D3868_27790</name>
    <name evidence="1" type="ORF">SIM66_00900</name>
</gene>
<evidence type="ECO:0000313" key="4">
    <source>
        <dbReference type="Proteomes" id="UP001277471"/>
    </source>
</evidence>
<keyword evidence="2" id="KW-0614">Plasmid</keyword>
<protein>
    <submittedName>
        <fullName evidence="2">Uncharacterized protein</fullName>
    </submittedName>
</protein>
<geneLocation type="plasmid" evidence="2 3">
    <name>p3</name>
</geneLocation>
<organism evidence="2 3">
    <name type="scientific">Azospirillum brasilense</name>
    <dbReference type="NCBI Taxonomy" id="192"/>
    <lineage>
        <taxon>Bacteria</taxon>
        <taxon>Pseudomonadati</taxon>
        <taxon>Pseudomonadota</taxon>
        <taxon>Alphaproteobacteria</taxon>
        <taxon>Rhodospirillales</taxon>
        <taxon>Azospirillaceae</taxon>
        <taxon>Azospirillum</taxon>
    </lineage>
</organism>
<evidence type="ECO:0000313" key="3">
    <source>
        <dbReference type="Proteomes" id="UP000298774"/>
    </source>
</evidence>
<dbReference type="Proteomes" id="UP001277471">
    <property type="component" value="Unassembled WGS sequence"/>
</dbReference>
<dbReference type="AlphaFoldDB" id="A0A4D8QUF2"/>
<keyword evidence="4" id="KW-1185">Reference proteome</keyword>